<dbReference type="Proteomes" id="UP001172791">
    <property type="component" value="Unassembled WGS sequence"/>
</dbReference>
<gene>
    <name evidence="1" type="ORF">DBA34_08880</name>
    <name evidence="2" type="ORF">DBB29_12360</name>
</gene>
<dbReference type="Proteomes" id="UP001172788">
    <property type="component" value="Unassembled WGS sequence"/>
</dbReference>
<protein>
    <submittedName>
        <fullName evidence="1">Uncharacterized protein</fullName>
    </submittedName>
</protein>
<sequence length="256" mass="28811">MARSIPEWFQMVDDTTQQVMQRVAGAVSANTMALQVNSSPVLAHWFILDTLLLANRANRDGMHANALALTRQCIEAISVVELGICNHPGAEGMLLKWDADRATPGELRKWLQANVWPNYGMGLWAEPWDVFMREFASAIQTYAHYGRNLAQWQLRLHRGFDDSGSSDGAMHRLIEMRPRAYDPQKATRITLFHALLTYVLGRVWVASSPGDSEFETLIGSFGAALGKSRYLDGHATDWSQQFWTMLWERGGGTILE</sequence>
<reference evidence="1" key="1">
    <citation type="submission" date="2018-04" db="EMBL/GenBank/DDBJ databases">
        <authorList>
            <person name="Jy Z."/>
        </authorList>
    </citation>
    <scope>NUCLEOTIDE SEQUENCE</scope>
    <source>
        <strain evidence="2">AS13</strain>
        <strain evidence="1">LA18</strain>
    </source>
</reference>
<accession>A0AAW7MLA0</accession>
<name>A0AAW7MLA0_9BURK</name>
<evidence type="ECO:0000313" key="2">
    <source>
        <dbReference type="EMBL" id="MDN4578908.1"/>
    </source>
</evidence>
<evidence type="ECO:0000313" key="1">
    <source>
        <dbReference type="EMBL" id="MDN4573371.1"/>
    </source>
</evidence>
<dbReference type="RefSeq" id="WP_301234320.1">
    <property type="nucleotide sequence ID" value="NZ_QAIC01000035.1"/>
</dbReference>
<dbReference type="EMBL" id="QAID01000041">
    <property type="protein sequence ID" value="MDN4578908.1"/>
    <property type="molecule type" value="Genomic_DNA"/>
</dbReference>
<proteinExistence type="predicted"/>
<evidence type="ECO:0000313" key="3">
    <source>
        <dbReference type="Proteomes" id="UP001172788"/>
    </source>
</evidence>
<comment type="caution">
    <text evidence="1">The sequence shown here is derived from an EMBL/GenBank/DDBJ whole genome shotgun (WGS) entry which is preliminary data.</text>
</comment>
<dbReference type="AlphaFoldDB" id="A0AAW7MLA0"/>
<organism evidence="1 4">
    <name type="scientific">Pandoraea cepalis</name>
    <dbReference type="NCBI Taxonomy" id="2508294"/>
    <lineage>
        <taxon>Bacteria</taxon>
        <taxon>Pseudomonadati</taxon>
        <taxon>Pseudomonadota</taxon>
        <taxon>Betaproteobacteria</taxon>
        <taxon>Burkholderiales</taxon>
        <taxon>Burkholderiaceae</taxon>
        <taxon>Pandoraea</taxon>
    </lineage>
</organism>
<dbReference type="EMBL" id="QAIC01000035">
    <property type="protein sequence ID" value="MDN4573371.1"/>
    <property type="molecule type" value="Genomic_DNA"/>
</dbReference>
<keyword evidence="3" id="KW-1185">Reference proteome</keyword>
<evidence type="ECO:0000313" key="4">
    <source>
        <dbReference type="Proteomes" id="UP001172791"/>
    </source>
</evidence>